<dbReference type="Pfam" id="PF09831">
    <property type="entry name" value="DUF2058"/>
    <property type="match status" value="1"/>
</dbReference>
<dbReference type="Proteomes" id="UP001327459">
    <property type="component" value="Chromosome"/>
</dbReference>
<dbReference type="EMBL" id="CP140153">
    <property type="protein sequence ID" value="WQH17180.1"/>
    <property type="molecule type" value="Genomic_DNA"/>
</dbReference>
<feature type="compositionally biased region" description="Basic and acidic residues" evidence="1">
    <location>
        <begin position="38"/>
        <end position="84"/>
    </location>
</feature>
<accession>A0ABZ0Z1D7</accession>
<dbReference type="RefSeq" id="WP_322522160.1">
    <property type="nucleotide sequence ID" value="NZ_CP140153.1"/>
</dbReference>
<sequence length="187" mass="20992">MSKGSLQDQLLQSGLAQKGGKKGGGKQPKQKSAWGRVNRHDKEANTKPPKEIEAAKKAAAEKLERERQQAREAGARQREDEQRRAQRAEIRQLILDHAEKLASHGEPFYFVDQGRILSLPVNARLRRGLATRKLRLATWDKRYYIVSAATADKIAQRDPAYLLALPSGGEIRDPAYAGFEVPDDLVW</sequence>
<proteinExistence type="predicted"/>
<gene>
    <name evidence="2" type="ORF">SR882_04550</name>
</gene>
<organism evidence="2 3">
    <name type="scientific">Guyparkeria halophila</name>
    <dbReference type="NCBI Taxonomy" id="47960"/>
    <lineage>
        <taxon>Bacteria</taxon>
        <taxon>Pseudomonadati</taxon>
        <taxon>Pseudomonadota</taxon>
        <taxon>Gammaproteobacteria</taxon>
        <taxon>Chromatiales</taxon>
        <taxon>Thioalkalibacteraceae</taxon>
        <taxon>Guyparkeria</taxon>
    </lineage>
</organism>
<evidence type="ECO:0000256" key="1">
    <source>
        <dbReference type="SAM" id="MobiDB-lite"/>
    </source>
</evidence>
<evidence type="ECO:0000313" key="3">
    <source>
        <dbReference type="Proteomes" id="UP001327459"/>
    </source>
</evidence>
<reference evidence="2 3" key="1">
    <citation type="submission" date="2023-11" db="EMBL/GenBank/DDBJ databases">
        <title>MicrobeMod: A computational toolkit for identifying prokaryotic methylation and restriction-modification with nanopore sequencing.</title>
        <authorList>
            <person name="Crits-Christoph A."/>
            <person name="Kang S.C."/>
            <person name="Lee H."/>
            <person name="Ostrov N."/>
        </authorList>
    </citation>
    <scope>NUCLEOTIDE SEQUENCE [LARGE SCALE GENOMIC DNA]</scope>
    <source>
        <strain evidence="2 3">ATCC 49870</strain>
    </source>
</reference>
<name>A0ABZ0Z1D7_9GAMM</name>
<keyword evidence="3" id="KW-1185">Reference proteome</keyword>
<feature type="region of interest" description="Disordered" evidence="1">
    <location>
        <begin position="1"/>
        <end position="84"/>
    </location>
</feature>
<evidence type="ECO:0000313" key="2">
    <source>
        <dbReference type="EMBL" id="WQH17180.1"/>
    </source>
</evidence>
<dbReference type="InterPro" id="IPR018636">
    <property type="entry name" value="DUF2058"/>
</dbReference>
<protein>
    <submittedName>
        <fullName evidence="2">DUF2058 family protein</fullName>
    </submittedName>
</protein>
<feature type="compositionally biased region" description="Low complexity" evidence="1">
    <location>
        <begin position="1"/>
        <end position="18"/>
    </location>
</feature>